<feature type="transmembrane region" description="Helical" evidence="2">
    <location>
        <begin position="280"/>
        <end position="304"/>
    </location>
</feature>
<feature type="region of interest" description="Disordered" evidence="1">
    <location>
        <begin position="123"/>
        <end position="162"/>
    </location>
</feature>
<keyword evidence="2" id="KW-1133">Transmembrane helix</keyword>
<evidence type="ECO:0000313" key="4">
    <source>
        <dbReference type="Proteomes" id="UP000240830"/>
    </source>
</evidence>
<dbReference type="Proteomes" id="UP000240830">
    <property type="component" value="Unassembled WGS sequence"/>
</dbReference>
<evidence type="ECO:0000256" key="1">
    <source>
        <dbReference type="SAM" id="MobiDB-lite"/>
    </source>
</evidence>
<protein>
    <submittedName>
        <fullName evidence="3">Uncharacterized protein</fullName>
    </submittedName>
</protein>
<proteinExistence type="predicted"/>
<keyword evidence="2" id="KW-0472">Membrane</keyword>
<feature type="transmembrane region" description="Helical" evidence="2">
    <location>
        <begin position="200"/>
        <end position="219"/>
    </location>
</feature>
<evidence type="ECO:0000313" key="3">
    <source>
        <dbReference type="EMBL" id="PJF20056.1"/>
    </source>
</evidence>
<organism evidence="3 4">
    <name type="scientific">Paramicrosporidium saccamoebae</name>
    <dbReference type="NCBI Taxonomy" id="1246581"/>
    <lineage>
        <taxon>Eukaryota</taxon>
        <taxon>Fungi</taxon>
        <taxon>Fungi incertae sedis</taxon>
        <taxon>Cryptomycota</taxon>
        <taxon>Cryptomycota incertae sedis</taxon>
        <taxon>Paramicrosporidium</taxon>
    </lineage>
</organism>
<feature type="compositionally biased region" description="Basic and acidic residues" evidence="1">
    <location>
        <begin position="150"/>
        <end position="160"/>
    </location>
</feature>
<sequence>MPTMLFILAHQCTLVRCRGDKRTRTLINSTCNPPSILRKGPRRIGAPKQVRFYRRLADDSLPTVATGEYSYTVPKDYYKITRNTAKARSQSDTSSSYESSMESHTLTSNWAIASECSLSGRVPTLSRFSRPPRPSGPSGPSRILAANYSQKERSRIKDDPESTSFDFARKTLLRTPTQPFNPEPKKKNCGCAECLGETKFYVLLVLGLLAGLVLLVPATDAAGTIAHSKPGCCHGPAEDKPAGDLPTAEPAGKAPLTEPIVSEPDEKPPSKCPITTYCTLYNILLAAAVVTGIVFVIFFAKYFLPANTGKA</sequence>
<dbReference type="AlphaFoldDB" id="A0A2H9TQR1"/>
<dbReference type="EMBL" id="MTSL01000011">
    <property type="protein sequence ID" value="PJF20056.1"/>
    <property type="molecule type" value="Genomic_DNA"/>
</dbReference>
<feature type="region of interest" description="Disordered" evidence="1">
    <location>
        <begin position="236"/>
        <end position="269"/>
    </location>
</feature>
<comment type="caution">
    <text evidence="3">The sequence shown here is derived from an EMBL/GenBank/DDBJ whole genome shotgun (WGS) entry which is preliminary data.</text>
</comment>
<evidence type="ECO:0000256" key="2">
    <source>
        <dbReference type="SAM" id="Phobius"/>
    </source>
</evidence>
<keyword evidence="4" id="KW-1185">Reference proteome</keyword>
<accession>A0A2H9TQR1</accession>
<keyword evidence="2" id="KW-0812">Transmembrane</keyword>
<reference evidence="3 4" key="1">
    <citation type="submission" date="2016-10" db="EMBL/GenBank/DDBJ databases">
        <title>The genome of Paramicrosporidium saccamoebae is the missing link in understanding Cryptomycota and Microsporidia evolution.</title>
        <authorList>
            <person name="Quandt C.A."/>
            <person name="Beaudet D."/>
            <person name="Corsaro D."/>
            <person name="Michel R."/>
            <person name="Corradi N."/>
            <person name="James T."/>
        </authorList>
    </citation>
    <scope>NUCLEOTIDE SEQUENCE [LARGE SCALE GENOMIC DNA]</scope>
    <source>
        <strain evidence="3 4">KSL3</strain>
    </source>
</reference>
<name>A0A2H9TQR1_9FUNG</name>
<gene>
    <name evidence="3" type="ORF">PSACC_00133</name>
</gene>